<protein>
    <submittedName>
        <fullName evidence="2">Uncharacterized protein</fullName>
    </submittedName>
</protein>
<dbReference type="OrthoDB" id="6612291at2759"/>
<accession>A0A8C6Y2E9</accession>
<dbReference type="AlphaFoldDB" id="A0A8C6Y2E9"/>
<keyword evidence="1" id="KW-1133">Transmembrane helix</keyword>
<reference evidence="2" key="2">
    <citation type="submission" date="2025-09" db="UniProtKB">
        <authorList>
            <consortium name="Ensembl"/>
        </authorList>
    </citation>
    <scope>IDENTIFICATION</scope>
</reference>
<dbReference type="Proteomes" id="UP000694559">
    <property type="component" value="Unplaced"/>
</dbReference>
<reference evidence="2" key="1">
    <citation type="submission" date="2025-08" db="UniProtKB">
        <authorList>
            <consortium name="Ensembl"/>
        </authorList>
    </citation>
    <scope>IDENTIFICATION</scope>
</reference>
<dbReference type="Ensembl" id="ENSNNAT00000024634.1">
    <property type="protein sequence ID" value="ENSNNAP00000023498.1"/>
    <property type="gene ID" value="ENSNNAG00000015472.1"/>
</dbReference>
<keyword evidence="1" id="KW-0472">Membrane</keyword>
<name>A0A8C6Y2E9_NAJNA</name>
<evidence type="ECO:0000256" key="1">
    <source>
        <dbReference type="SAM" id="Phobius"/>
    </source>
</evidence>
<evidence type="ECO:0000313" key="3">
    <source>
        <dbReference type="Proteomes" id="UP000694559"/>
    </source>
</evidence>
<keyword evidence="3" id="KW-1185">Reference proteome</keyword>
<keyword evidence="1" id="KW-0812">Transmembrane</keyword>
<proteinExistence type="predicted"/>
<evidence type="ECO:0000313" key="2">
    <source>
        <dbReference type="Ensembl" id="ENSNNAP00000023498.1"/>
    </source>
</evidence>
<sequence length="153" mass="16331">GPEAVDSISQGRHRVGAVGDHQPTLACRQDPRSPCLCAHPGGPPRRDFTTSTSEVGPPSFEWLLGRLGAWGQRRQRLLLALSCLPCVLVGLALGSDALFALTPLYHCGDPNSTKMPDNASCHGPHGQSGEIGVLPILTSNPSWTYNLLIKMDL</sequence>
<feature type="transmembrane region" description="Helical" evidence="1">
    <location>
        <begin position="77"/>
        <end position="105"/>
    </location>
</feature>
<organism evidence="2 3">
    <name type="scientific">Naja naja</name>
    <name type="common">Indian cobra</name>
    <dbReference type="NCBI Taxonomy" id="35670"/>
    <lineage>
        <taxon>Eukaryota</taxon>
        <taxon>Metazoa</taxon>
        <taxon>Chordata</taxon>
        <taxon>Craniata</taxon>
        <taxon>Vertebrata</taxon>
        <taxon>Euteleostomi</taxon>
        <taxon>Lepidosauria</taxon>
        <taxon>Squamata</taxon>
        <taxon>Bifurcata</taxon>
        <taxon>Unidentata</taxon>
        <taxon>Episquamata</taxon>
        <taxon>Toxicofera</taxon>
        <taxon>Serpentes</taxon>
        <taxon>Colubroidea</taxon>
        <taxon>Elapidae</taxon>
        <taxon>Elapinae</taxon>
        <taxon>Naja</taxon>
    </lineage>
</organism>